<dbReference type="PANTHER" id="PTHR28080">
    <property type="entry name" value="PEROXISOMAL BIOGENESIS FACTOR 3"/>
    <property type="match status" value="1"/>
</dbReference>
<evidence type="ECO:0000313" key="2">
    <source>
        <dbReference type="EMBL" id="ACU17566.1"/>
    </source>
</evidence>
<dbReference type="InterPro" id="IPR006966">
    <property type="entry name" value="Peroxin-3"/>
</dbReference>
<accession>C6T6W4</accession>
<dbReference type="AlphaFoldDB" id="C6T6W4"/>
<proteinExistence type="evidence at transcript level"/>
<dbReference type="Pfam" id="PF04882">
    <property type="entry name" value="Peroxin-3"/>
    <property type="match status" value="1"/>
</dbReference>
<name>C6T6W4_SOYBN</name>
<evidence type="ECO:0000256" key="1">
    <source>
        <dbReference type="SAM" id="Phobius"/>
    </source>
</evidence>
<sequence>MLSVRDFWRRHRRKVFVTVGVLGSGYLLYKLYGAQRHGVQELERELAVQRETEDLMKAQMQAHFENIQKMSDVTLPHAMHELSCRITEELDLSHLLERLIQGKGQPNTLTQSEKLDLWSRLKF</sequence>
<organism evidence="2">
    <name type="scientific">Glycine max</name>
    <name type="common">Soybean</name>
    <name type="synonym">Glycine hispida</name>
    <dbReference type="NCBI Taxonomy" id="3847"/>
    <lineage>
        <taxon>Eukaryota</taxon>
        <taxon>Viridiplantae</taxon>
        <taxon>Streptophyta</taxon>
        <taxon>Embryophyta</taxon>
        <taxon>Tracheophyta</taxon>
        <taxon>Spermatophyta</taxon>
        <taxon>Magnoliopsida</taxon>
        <taxon>eudicotyledons</taxon>
        <taxon>Gunneridae</taxon>
        <taxon>Pentapetalae</taxon>
        <taxon>rosids</taxon>
        <taxon>fabids</taxon>
        <taxon>Fabales</taxon>
        <taxon>Fabaceae</taxon>
        <taxon>Papilionoideae</taxon>
        <taxon>50 kb inversion clade</taxon>
        <taxon>NPAAA clade</taxon>
        <taxon>indigoferoid/millettioid clade</taxon>
        <taxon>Phaseoleae</taxon>
        <taxon>Glycine</taxon>
        <taxon>Glycine subgen. Soja</taxon>
    </lineage>
</organism>
<dbReference type="GO" id="GO:0007031">
    <property type="term" value="P:peroxisome organization"/>
    <property type="evidence" value="ECO:0007669"/>
    <property type="project" value="InterPro"/>
</dbReference>
<feature type="transmembrane region" description="Helical" evidence="1">
    <location>
        <begin position="15"/>
        <end position="32"/>
    </location>
</feature>
<dbReference type="PANTHER" id="PTHR28080:SF1">
    <property type="entry name" value="PEROXISOMAL BIOGENESIS FACTOR 3"/>
    <property type="match status" value="1"/>
</dbReference>
<keyword evidence="1" id="KW-0472">Membrane</keyword>
<dbReference type="EMBL" id="BT093181">
    <property type="protein sequence ID" value="ACU17566.1"/>
    <property type="molecule type" value="mRNA"/>
</dbReference>
<keyword evidence="1" id="KW-1133">Transmembrane helix</keyword>
<dbReference type="ExpressionAtlas" id="C6T6W4">
    <property type="expression patterns" value="baseline and differential"/>
</dbReference>
<protein>
    <submittedName>
        <fullName evidence="2">Uncharacterized protein</fullName>
    </submittedName>
</protein>
<dbReference type="GO" id="GO:0005778">
    <property type="term" value="C:peroxisomal membrane"/>
    <property type="evidence" value="ECO:0007669"/>
    <property type="project" value="InterPro"/>
</dbReference>
<keyword evidence="1" id="KW-0812">Transmembrane</keyword>
<reference evidence="2" key="1">
    <citation type="submission" date="2009-08" db="EMBL/GenBank/DDBJ databases">
        <authorList>
            <person name="Cheung F."/>
            <person name="Xiao Y."/>
            <person name="Chan A."/>
            <person name="Moskal W."/>
            <person name="Town C.D."/>
        </authorList>
    </citation>
    <scope>NUCLEOTIDE SEQUENCE</scope>
</reference>